<accession>A0A0G0PYG0</accession>
<feature type="active site" description="Proton acceptor" evidence="15">
    <location>
        <position position="86"/>
    </location>
</feature>
<keyword evidence="12 19" id="KW-0472">Membrane</keyword>
<dbReference type="Pfam" id="PF01219">
    <property type="entry name" value="DAGK_prokar"/>
    <property type="match status" value="1"/>
</dbReference>
<evidence type="ECO:0000256" key="16">
    <source>
        <dbReference type="PIRSR" id="PIRSR600829-2"/>
    </source>
</evidence>
<evidence type="ECO:0000256" key="13">
    <source>
        <dbReference type="ARBA" id="ARBA00023209"/>
    </source>
</evidence>
<reference evidence="20 21" key="1">
    <citation type="journal article" date="2015" name="Nature">
        <title>rRNA introns, odd ribosomes, and small enigmatic genomes across a large radiation of phyla.</title>
        <authorList>
            <person name="Brown C.T."/>
            <person name="Hug L.A."/>
            <person name="Thomas B.C."/>
            <person name="Sharon I."/>
            <person name="Castelle C.J."/>
            <person name="Singh A."/>
            <person name="Wilkins M.J."/>
            <person name="Williams K.H."/>
            <person name="Banfield J.F."/>
        </authorList>
    </citation>
    <scope>NUCLEOTIDE SEQUENCE [LARGE SCALE GENOMIC DNA]</scope>
</reference>
<comment type="cofactor">
    <cofactor evidence="18">
        <name>Mg(2+)</name>
        <dbReference type="ChEBI" id="CHEBI:18420"/>
    </cofactor>
    <text evidence="18">Mn(2+), Zn(2+), Cd(2+) and Co(2+) support activity to lesser extents.</text>
</comment>
<evidence type="ECO:0000256" key="19">
    <source>
        <dbReference type="SAM" id="Phobius"/>
    </source>
</evidence>
<keyword evidence="5" id="KW-0808">Transferase</keyword>
<evidence type="ECO:0000256" key="5">
    <source>
        <dbReference type="ARBA" id="ARBA00022679"/>
    </source>
</evidence>
<dbReference type="InterPro" id="IPR000829">
    <property type="entry name" value="DAGK"/>
</dbReference>
<dbReference type="AlphaFoldDB" id="A0A0G0PYG0"/>
<comment type="caution">
    <text evidence="20">The sequence shown here is derived from an EMBL/GenBank/DDBJ whole genome shotgun (WGS) entry which is preliminary data.</text>
</comment>
<evidence type="ECO:0000256" key="7">
    <source>
        <dbReference type="ARBA" id="ARBA00022741"/>
    </source>
</evidence>
<keyword evidence="18" id="KW-0460">Magnesium</keyword>
<evidence type="ECO:0000256" key="8">
    <source>
        <dbReference type="ARBA" id="ARBA00022777"/>
    </source>
</evidence>
<evidence type="ECO:0000256" key="12">
    <source>
        <dbReference type="ARBA" id="ARBA00023136"/>
    </source>
</evidence>
<keyword evidence="7 17" id="KW-0547">Nucleotide-binding</keyword>
<dbReference type="GO" id="GO:0016301">
    <property type="term" value="F:kinase activity"/>
    <property type="evidence" value="ECO:0007669"/>
    <property type="project" value="UniProtKB-KW"/>
</dbReference>
<evidence type="ECO:0000256" key="17">
    <source>
        <dbReference type="PIRSR" id="PIRSR600829-3"/>
    </source>
</evidence>
<keyword evidence="13" id="KW-0594">Phospholipid biosynthesis</keyword>
<organism evidence="20 21">
    <name type="scientific">Candidatus Woesebacteria bacterium GW2011_GWA1_39_8</name>
    <dbReference type="NCBI Taxonomy" id="1618552"/>
    <lineage>
        <taxon>Bacteria</taxon>
        <taxon>Candidatus Woeseibacteriota</taxon>
    </lineage>
</organism>
<keyword evidence="6 19" id="KW-0812">Transmembrane</keyword>
<keyword evidence="14" id="KW-1208">Phospholipid metabolism</keyword>
<proteinExistence type="inferred from homology"/>
<feature type="transmembrane region" description="Helical" evidence="19">
    <location>
        <begin position="115"/>
        <end position="134"/>
    </location>
</feature>
<keyword evidence="11" id="KW-0443">Lipid metabolism</keyword>
<evidence type="ECO:0000256" key="4">
    <source>
        <dbReference type="ARBA" id="ARBA00022516"/>
    </source>
</evidence>
<dbReference type="PANTHER" id="PTHR34299:SF1">
    <property type="entry name" value="DIACYLGLYCEROL KINASE"/>
    <property type="match status" value="1"/>
</dbReference>
<evidence type="ECO:0000313" key="20">
    <source>
        <dbReference type="EMBL" id="KKR30111.1"/>
    </source>
</evidence>
<keyword evidence="4" id="KW-0444">Lipid biosynthesis</keyword>
<dbReference type="GO" id="GO:0005524">
    <property type="term" value="F:ATP binding"/>
    <property type="evidence" value="ECO:0007669"/>
    <property type="project" value="UniProtKB-KW"/>
</dbReference>
<feature type="binding site" evidence="16">
    <location>
        <position position="86"/>
    </location>
    <ligand>
        <name>substrate</name>
    </ligand>
</feature>
<sequence length="141" mass="15400">MISATSNPLCFSKPSSYTLSMGLRHPTSTSFKYAFEGIKTAFKREPNFRIHVLLAILVLILAGVLKFNIIEWLILAFTITFVITLELLNTVLEAVVNLTSPDISPEAKVAKDVSAGMVLVVSILAVVAGLVLFVPKILSYF</sequence>
<feature type="transmembrane region" description="Helical" evidence="19">
    <location>
        <begin position="72"/>
        <end position="95"/>
    </location>
</feature>
<dbReference type="InterPro" id="IPR036945">
    <property type="entry name" value="DAGK_sf"/>
</dbReference>
<feature type="binding site" evidence="17">
    <location>
        <position position="33"/>
    </location>
    <ligand>
        <name>ATP</name>
        <dbReference type="ChEBI" id="CHEBI:30616"/>
    </ligand>
</feature>
<dbReference type="GO" id="GO:0008654">
    <property type="term" value="P:phospholipid biosynthetic process"/>
    <property type="evidence" value="ECO:0007669"/>
    <property type="project" value="UniProtKB-KW"/>
</dbReference>
<feature type="binding site" evidence="17">
    <location>
        <position position="93"/>
    </location>
    <ligand>
        <name>ATP</name>
        <dbReference type="ChEBI" id="CHEBI:30616"/>
    </ligand>
</feature>
<keyword evidence="18" id="KW-0479">Metal-binding</keyword>
<dbReference type="GO" id="GO:0005886">
    <property type="term" value="C:plasma membrane"/>
    <property type="evidence" value="ECO:0007669"/>
    <property type="project" value="UniProtKB-SubCell"/>
</dbReference>
<evidence type="ECO:0000256" key="2">
    <source>
        <dbReference type="ARBA" id="ARBA00005967"/>
    </source>
</evidence>
<evidence type="ECO:0000256" key="15">
    <source>
        <dbReference type="PIRSR" id="PIRSR600829-1"/>
    </source>
</evidence>
<gene>
    <name evidence="20" type="ORF">UT61_C0013G0025</name>
</gene>
<evidence type="ECO:0000256" key="9">
    <source>
        <dbReference type="ARBA" id="ARBA00022840"/>
    </source>
</evidence>
<feature type="binding site" evidence="17">
    <location>
        <position position="45"/>
    </location>
    <ligand>
        <name>ATP</name>
        <dbReference type="ChEBI" id="CHEBI:30616"/>
    </ligand>
</feature>
<keyword evidence="9 17" id="KW-0067">ATP-binding</keyword>
<name>A0A0G0PYG0_9BACT</name>
<keyword evidence="3" id="KW-1003">Cell membrane</keyword>
<dbReference type="InterPro" id="IPR033717">
    <property type="entry name" value="UDPK"/>
</dbReference>
<dbReference type="CDD" id="cd14265">
    <property type="entry name" value="UDPK_IM_like"/>
    <property type="match status" value="1"/>
</dbReference>
<protein>
    <submittedName>
        <fullName evidence="20">Prokaryotic diacylglycerol kinase</fullName>
    </submittedName>
</protein>
<dbReference type="PANTHER" id="PTHR34299">
    <property type="entry name" value="DIACYLGLYCEROL KINASE"/>
    <property type="match status" value="1"/>
</dbReference>
<dbReference type="GO" id="GO:0046872">
    <property type="term" value="F:metal ion binding"/>
    <property type="evidence" value="ECO:0007669"/>
    <property type="project" value="UniProtKB-KW"/>
</dbReference>
<dbReference type="Gene3D" id="1.10.287.3610">
    <property type="match status" value="1"/>
</dbReference>
<feature type="binding site" evidence="18">
    <location>
        <position position="45"/>
    </location>
    <ligand>
        <name>a divalent metal cation</name>
        <dbReference type="ChEBI" id="CHEBI:60240"/>
    </ligand>
</feature>
<evidence type="ECO:0000256" key="3">
    <source>
        <dbReference type="ARBA" id="ARBA00022475"/>
    </source>
</evidence>
<evidence type="ECO:0000256" key="10">
    <source>
        <dbReference type="ARBA" id="ARBA00022989"/>
    </source>
</evidence>
<evidence type="ECO:0000256" key="1">
    <source>
        <dbReference type="ARBA" id="ARBA00004651"/>
    </source>
</evidence>
<dbReference type="Proteomes" id="UP000034793">
    <property type="component" value="Unassembled WGS sequence"/>
</dbReference>
<feature type="binding site" evidence="18">
    <location>
        <position position="93"/>
    </location>
    <ligand>
        <name>a divalent metal cation</name>
        <dbReference type="ChEBI" id="CHEBI:60240"/>
    </ligand>
</feature>
<comment type="subcellular location">
    <subcellularLocation>
        <location evidence="1">Cell membrane</location>
        <topology evidence="1">Multi-pass membrane protein</topology>
    </subcellularLocation>
</comment>
<keyword evidence="10 19" id="KW-1133">Transmembrane helix</keyword>
<evidence type="ECO:0000256" key="11">
    <source>
        <dbReference type="ARBA" id="ARBA00023098"/>
    </source>
</evidence>
<feature type="transmembrane region" description="Helical" evidence="19">
    <location>
        <begin position="48"/>
        <end position="65"/>
    </location>
</feature>
<evidence type="ECO:0000256" key="14">
    <source>
        <dbReference type="ARBA" id="ARBA00023264"/>
    </source>
</evidence>
<feature type="binding site" evidence="17">
    <location>
        <begin position="111"/>
        <end position="112"/>
    </location>
    <ligand>
        <name>ATP</name>
        <dbReference type="ChEBI" id="CHEBI:30616"/>
    </ligand>
</feature>
<evidence type="ECO:0000256" key="6">
    <source>
        <dbReference type="ARBA" id="ARBA00022692"/>
    </source>
</evidence>
<keyword evidence="8 20" id="KW-0418">Kinase</keyword>
<comment type="similarity">
    <text evidence="2">Belongs to the bacterial diacylglycerol kinase family.</text>
</comment>
<evidence type="ECO:0000256" key="18">
    <source>
        <dbReference type="PIRSR" id="PIRSR600829-4"/>
    </source>
</evidence>
<dbReference type="EMBL" id="LBXL01000013">
    <property type="protein sequence ID" value="KKR30111.1"/>
    <property type="molecule type" value="Genomic_DNA"/>
</dbReference>
<evidence type="ECO:0000313" key="21">
    <source>
        <dbReference type="Proteomes" id="UP000034793"/>
    </source>
</evidence>